<dbReference type="GO" id="GO:0004197">
    <property type="term" value="F:cysteine-type endopeptidase activity"/>
    <property type="evidence" value="ECO:0007669"/>
    <property type="project" value="InterPro"/>
</dbReference>
<gene>
    <name evidence="2" type="ORF">ARMOST_19133</name>
</gene>
<dbReference type="EMBL" id="FUEG01000030">
    <property type="protein sequence ID" value="SJL15630.1"/>
    <property type="molecule type" value="Genomic_DNA"/>
</dbReference>
<dbReference type="Pfam" id="PF00656">
    <property type="entry name" value="Peptidase_C14"/>
    <property type="match status" value="1"/>
</dbReference>
<evidence type="ECO:0000259" key="1">
    <source>
        <dbReference type="Pfam" id="PF00656"/>
    </source>
</evidence>
<reference evidence="3" key="1">
    <citation type="journal article" date="2017" name="Nat. Ecol. Evol.">
        <title>Genome expansion and lineage-specific genetic innovations in the forest pathogenic fungi Armillaria.</title>
        <authorList>
            <person name="Sipos G."/>
            <person name="Prasanna A.N."/>
            <person name="Walter M.C."/>
            <person name="O'Connor E."/>
            <person name="Balint B."/>
            <person name="Krizsan K."/>
            <person name="Kiss B."/>
            <person name="Hess J."/>
            <person name="Varga T."/>
            <person name="Slot J."/>
            <person name="Riley R."/>
            <person name="Boka B."/>
            <person name="Rigling D."/>
            <person name="Barry K."/>
            <person name="Lee J."/>
            <person name="Mihaltcheva S."/>
            <person name="LaButti K."/>
            <person name="Lipzen A."/>
            <person name="Waldron R."/>
            <person name="Moloney N.M."/>
            <person name="Sperisen C."/>
            <person name="Kredics L."/>
            <person name="Vagvoelgyi C."/>
            <person name="Patrignani A."/>
            <person name="Fitzpatrick D."/>
            <person name="Nagy I."/>
            <person name="Doyle S."/>
            <person name="Anderson J.B."/>
            <person name="Grigoriev I.V."/>
            <person name="Gueldener U."/>
            <person name="Muensterkoetter M."/>
            <person name="Nagy L.G."/>
        </authorList>
    </citation>
    <scope>NUCLEOTIDE SEQUENCE [LARGE SCALE GENOMIC DNA]</scope>
    <source>
        <strain evidence="3">C18/9</strain>
    </source>
</reference>
<dbReference type="Gene3D" id="3.40.50.1460">
    <property type="match status" value="1"/>
</dbReference>
<keyword evidence="3" id="KW-1185">Reference proteome</keyword>
<evidence type="ECO:0000313" key="2">
    <source>
        <dbReference type="EMBL" id="SJL15630.1"/>
    </source>
</evidence>
<dbReference type="STRING" id="47428.A0A284S3P0"/>
<dbReference type="AlphaFoldDB" id="A0A284S3P0"/>
<feature type="domain" description="Peptidase C14 caspase" evidence="1">
    <location>
        <begin position="6"/>
        <end position="219"/>
    </location>
</feature>
<dbReference type="InterPro" id="IPR011600">
    <property type="entry name" value="Pept_C14_caspase"/>
</dbReference>
<accession>A0A284S3P0</accession>
<name>A0A284S3P0_ARMOS</name>
<sequence>MHRSYGLRELHGAVADADAVYSFLSETLRVPENRIKNLRNEEATRATIEMEIMNLGGNPAIKEDDPILIYYAGHGAEANAPCGWPSANGKIQMLVPHDFNPSGRRGKKSDDITGILDCCHSASGTRAINHDANFAVRGIKLPEDYTIPQDLSHDIPHDKARASVAAKRYEKTGLLLHVLLSACKHGQEASERDGHGAFTSVLLSLLKKSGVDKLTYTDVIANLPDLPAQNPQCEGFHQSRSLFNSKVASPQRKLYPIRSSDKPGQYVLEAGEAHGITNKAEFVVFTSRDMSSALGPVIASNITAFTTTCDFSARGNETPFPLTLPGFALQTRVGERQDISLLIERDERLLGVREKIVKEMQIITADGDVVHFEIMDKLCQQHGLTCTPFHDVKIDNPDFIHRILRSSADFYWHLRHSQGGPLAGAIMLECMKLKETGLGFEAVLEPDGENLNNGGVIFVDDEKDAKYGFKITNTHPGIKAPLYVSMFYFDASDLSIAPYYQPGSAKDGVIDFSLPPGESLTIGYGARGTPPSRLTPRKGQGVGVGFLKLFSTEYMNLSGIVQSSPLTECRESIPVTKKSRYVWDTMCVAIVQKNSEDTSHDCESWGGKRNFQGMTTNYGSHIDHFPWS</sequence>
<evidence type="ECO:0000313" key="3">
    <source>
        <dbReference type="Proteomes" id="UP000219338"/>
    </source>
</evidence>
<dbReference type="Proteomes" id="UP000219338">
    <property type="component" value="Unassembled WGS sequence"/>
</dbReference>
<protein>
    <recommendedName>
        <fullName evidence="1">Peptidase C14 caspase domain-containing protein</fullName>
    </recommendedName>
</protein>
<dbReference type="GO" id="GO:0006508">
    <property type="term" value="P:proteolysis"/>
    <property type="evidence" value="ECO:0007669"/>
    <property type="project" value="InterPro"/>
</dbReference>
<organism evidence="2 3">
    <name type="scientific">Armillaria ostoyae</name>
    <name type="common">Armillaria root rot fungus</name>
    <dbReference type="NCBI Taxonomy" id="47428"/>
    <lineage>
        <taxon>Eukaryota</taxon>
        <taxon>Fungi</taxon>
        <taxon>Dikarya</taxon>
        <taxon>Basidiomycota</taxon>
        <taxon>Agaricomycotina</taxon>
        <taxon>Agaricomycetes</taxon>
        <taxon>Agaricomycetidae</taxon>
        <taxon>Agaricales</taxon>
        <taxon>Marasmiineae</taxon>
        <taxon>Physalacriaceae</taxon>
        <taxon>Armillaria</taxon>
    </lineage>
</organism>
<proteinExistence type="predicted"/>
<dbReference type="OrthoDB" id="2975145at2759"/>
<dbReference type="OMA" id="YPIRSSD"/>